<sequence length="107" mass="10116">MTVEAALSLVAVILVASLVLAGVGCAVAQVRCVDAAREVARLLARGDSAGAASALAQVGPAGASMAVSEGSGMVTVTIRAAPVGGLLPGVELSATAVAALEFGVGTG</sequence>
<protein>
    <submittedName>
        <fullName evidence="1">TadE family type IV pilus minor pilin</fullName>
    </submittedName>
</protein>
<evidence type="ECO:0000313" key="1">
    <source>
        <dbReference type="EMBL" id="XCG64629.1"/>
    </source>
</evidence>
<dbReference type="InterPro" id="IPR049790">
    <property type="entry name" value="Rv3655c/TadE"/>
</dbReference>
<accession>A0AAU8DUU4</accession>
<dbReference type="RefSeq" id="WP_353650242.1">
    <property type="nucleotide sequence ID" value="NZ_CP159218.1"/>
</dbReference>
<proteinExistence type="predicted"/>
<reference evidence="1" key="1">
    <citation type="submission" date="2024-05" db="EMBL/GenBank/DDBJ databases">
        <authorList>
            <person name="Cai S.Y."/>
            <person name="Jin L.M."/>
            <person name="Li H.R."/>
        </authorList>
    </citation>
    <scope>NUCLEOTIDE SEQUENCE</scope>
    <source>
        <strain evidence="1">A5-74</strain>
    </source>
</reference>
<organism evidence="1">
    <name type="scientific">Nakamurella sp. A5-74</name>
    <dbReference type="NCBI Taxonomy" id="3158264"/>
    <lineage>
        <taxon>Bacteria</taxon>
        <taxon>Bacillati</taxon>
        <taxon>Actinomycetota</taxon>
        <taxon>Actinomycetes</taxon>
        <taxon>Nakamurellales</taxon>
        <taxon>Nakamurellaceae</taxon>
        <taxon>Nakamurella</taxon>
    </lineage>
</organism>
<gene>
    <name evidence="1" type="ORF">ABLG96_04695</name>
</gene>
<dbReference type="EMBL" id="CP159218">
    <property type="protein sequence ID" value="XCG64629.1"/>
    <property type="molecule type" value="Genomic_DNA"/>
</dbReference>
<dbReference type="NCBIfam" id="NF041390">
    <property type="entry name" value="TadE_Rv3655c"/>
    <property type="match status" value="1"/>
</dbReference>
<name>A0AAU8DUU4_9ACTN</name>
<dbReference type="AlphaFoldDB" id="A0AAU8DUU4"/>